<feature type="compositionally biased region" description="Basic and acidic residues" evidence="1">
    <location>
        <begin position="259"/>
        <end position="275"/>
    </location>
</feature>
<dbReference type="Proteomes" id="UP000827092">
    <property type="component" value="Unassembled WGS sequence"/>
</dbReference>
<protein>
    <recommendedName>
        <fullName evidence="5">Transmembrane protein</fullName>
    </recommendedName>
</protein>
<keyword evidence="2" id="KW-0812">Transmembrane</keyword>
<proteinExistence type="predicted"/>
<evidence type="ECO:0008006" key="5">
    <source>
        <dbReference type="Google" id="ProtNLM"/>
    </source>
</evidence>
<accession>A0AAV6TXW4</accession>
<dbReference type="EMBL" id="JAFNEN010000835">
    <property type="protein sequence ID" value="KAG8176967.1"/>
    <property type="molecule type" value="Genomic_DNA"/>
</dbReference>
<feature type="transmembrane region" description="Helical" evidence="2">
    <location>
        <begin position="110"/>
        <end position="129"/>
    </location>
</feature>
<evidence type="ECO:0000256" key="1">
    <source>
        <dbReference type="SAM" id="MobiDB-lite"/>
    </source>
</evidence>
<keyword evidence="2" id="KW-0472">Membrane</keyword>
<evidence type="ECO:0000313" key="3">
    <source>
        <dbReference type="EMBL" id="KAG8176967.1"/>
    </source>
</evidence>
<evidence type="ECO:0000256" key="2">
    <source>
        <dbReference type="SAM" id="Phobius"/>
    </source>
</evidence>
<comment type="caution">
    <text evidence="3">The sequence shown here is derived from an EMBL/GenBank/DDBJ whole genome shotgun (WGS) entry which is preliminary data.</text>
</comment>
<evidence type="ECO:0000313" key="4">
    <source>
        <dbReference type="Proteomes" id="UP000827092"/>
    </source>
</evidence>
<feature type="compositionally biased region" description="Basic residues" evidence="1">
    <location>
        <begin position="276"/>
        <end position="285"/>
    </location>
</feature>
<keyword evidence="2" id="KW-1133">Transmembrane helix</keyword>
<keyword evidence="4" id="KW-1185">Reference proteome</keyword>
<reference evidence="3 4" key="1">
    <citation type="journal article" date="2022" name="Nat. Ecol. Evol.">
        <title>A masculinizing supergene underlies an exaggerated male reproductive morph in a spider.</title>
        <authorList>
            <person name="Hendrickx F."/>
            <person name="De Corte Z."/>
            <person name="Sonet G."/>
            <person name="Van Belleghem S.M."/>
            <person name="Kostlbacher S."/>
            <person name="Vangestel C."/>
        </authorList>
    </citation>
    <scope>NUCLEOTIDE SEQUENCE [LARGE SCALE GENOMIC DNA]</scope>
    <source>
        <strain evidence="3">W744_W776</strain>
    </source>
</reference>
<feature type="region of interest" description="Disordered" evidence="1">
    <location>
        <begin position="230"/>
        <end position="294"/>
    </location>
</feature>
<organism evidence="3 4">
    <name type="scientific">Oedothorax gibbosus</name>
    <dbReference type="NCBI Taxonomy" id="931172"/>
    <lineage>
        <taxon>Eukaryota</taxon>
        <taxon>Metazoa</taxon>
        <taxon>Ecdysozoa</taxon>
        <taxon>Arthropoda</taxon>
        <taxon>Chelicerata</taxon>
        <taxon>Arachnida</taxon>
        <taxon>Araneae</taxon>
        <taxon>Araneomorphae</taxon>
        <taxon>Entelegynae</taxon>
        <taxon>Araneoidea</taxon>
        <taxon>Linyphiidae</taxon>
        <taxon>Erigoninae</taxon>
        <taxon>Oedothorax</taxon>
    </lineage>
</organism>
<name>A0AAV6TXW4_9ARAC</name>
<dbReference type="AlphaFoldDB" id="A0AAV6TXW4"/>
<sequence length="324" mass="35542">MLGTSSLLECAQVVRVLPSILTYNAKRSVPKLYQSTEGGAMVIDEDDEGRSSTFAPLFDDDEAPPTPSSSALPYFIPRRPRVIRMRDLSPDTRAALTKEYFDAYDPWTGARIAATLGLFISLFALFLAYKSRFHSRQNASTARHAAKMAAAKTSLYLYEDDDISISSSVDSIGGLAEGAEPLPGFHLQQVYMGGGSSVVAALKVKRSSYSSKGTSGEEVKRSFDVEEGGDAFRSLPCSPLKDEEGEEVRSSQQPGPQEMVDRTRPTRLEGHAHECGKKHKHKHGGRSQQAKGTESVVVVVAKKPHSYRNRNTIVSIARRQRLFS</sequence>
<gene>
    <name evidence="3" type="ORF">JTE90_011264</name>
</gene>